<evidence type="ECO:0000259" key="2">
    <source>
        <dbReference type="SMART" id="SM00737"/>
    </source>
</evidence>
<dbReference type="GO" id="GO:0009898">
    <property type="term" value="C:cytoplasmic side of plasma membrane"/>
    <property type="evidence" value="ECO:0007669"/>
    <property type="project" value="TreeGrafter"/>
</dbReference>
<sequence>MFEGWPTAAGDKGPSVDVSLLDKLSVLSATNARCRPSISGWDVTGLVTARHLRGGSVRGSGEDNSRSTYGPIQHHKALLATTPHRTNQRCRDTLWKQGPQPVAAMKTFGLLAILALGAVTSRAEVSSTMSDLELKAHEDIVALLRHVTFARPKKPVVDPIDKKKGFGLAKSFSFKNCADPDNEILVPSNFNLEPDPIRAPGNITVSGNLEIKSKFGSPLVASVVVWKKVLGIWIKIPCYHGVGSCTYSDACTLLTSPDCPTVLTKIGLPCQCPFPAGTFNFEPFDIVIPKALPVSGEIFIHLKTSYEGSLVTCVDLQFELA</sequence>
<organism evidence="3 4">
    <name type="scientific">Lymnaea stagnalis</name>
    <name type="common">Great pond snail</name>
    <name type="synonym">Helix stagnalis</name>
    <dbReference type="NCBI Taxonomy" id="6523"/>
    <lineage>
        <taxon>Eukaryota</taxon>
        <taxon>Metazoa</taxon>
        <taxon>Spiralia</taxon>
        <taxon>Lophotrochozoa</taxon>
        <taxon>Mollusca</taxon>
        <taxon>Gastropoda</taxon>
        <taxon>Heterobranchia</taxon>
        <taxon>Euthyneura</taxon>
        <taxon>Panpulmonata</taxon>
        <taxon>Hygrophila</taxon>
        <taxon>Lymnaeoidea</taxon>
        <taxon>Lymnaeidae</taxon>
        <taxon>Lymnaea</taxon>
    </lineage>
</organism>
<keyword evidence="4" id="KW-1185">Reference proteome</keyword>
<dbReference type="GO" id="GO:0008047">
    <property type="term" value="F:enzyme activator activity"/>
    <property type="evidence" value="ECO:0007669"/>
    <property type="project" value="InterPro"/>
</dbReference>
<dbReference type="PANTHER" id="PTHR17357:SF0">
    <property type="entry name" value="GANGLIOSIDE GM2 ACTIVATOR"/>
    <property type="match status" value="1"/>
</dbReference>
<evidence type="ECO:0000313" key="3">
    <source>
        <dbReference type="EMBL" id="CAL1536242.1"/>
    </source>
</evidence>
<accession>A0AAV2HQ74</accession>
<dbReference type="Pfam" id="PF02221">
    <property type="entry name" value="E1_DerP2_DerF2"/>
    <property type="match status" value="1"/>
</dbReference>
<name>A0AAV2HQ74_LYMST</name>
<dbReference type="Gene3D" id="2.70.220.10">
    <property type="entry name" value="Ganglioside GM2 activator"/>
    <property type="match status" value="1"/>
</dbReference>
<dbReference type="SMART" id="SM00737">
    <property type="entry name" value="ML"/>
    <property type="match status" value="1"/>
</dbReference>
<evidence type="ECO:0000256" key="1">
    <source>
        <dbReference type="ARBA" id="ARBA00022729"/>
    </source>
</evidence>
<dbReference type="InterPro" id="IPR028996">
    <property type="entry name" value="GM2-AP"/>
</dbReference>
<proteinExistence type="predicted"/>
<gene>
    <name evidence="3" type="ORF">GSLYS_00010155001</name>
</gene>
<dbReference type="Proteomes" id="UP001497497">
    <property type="component" value="Unassembled WGS sequence"/>
</dbReference>
<dbReference type="GO" id="GO:0006689">
    <property type="term" value="P:ganglioside catabolic process"/>
    <property type="evidence" value="ECO:0007669"/>
    <property type="project" value="InterPro"/>
</dbReference>
<reference evidence="3 4" key="1">
    <citation type="submission" date="2024-04" db="EMBL/GenBank/DDBJ databases">
        <authorList>
            <consortium name="Genoscope - CEA"/>
            <person name="William W."/>
        </authorList>
    </citation>
    <scope>NUCLEOTIDE SEQUENCE [LARGE SCALE GENOMIC DNA]</scope>
</reference>
<dbReference type="InterPro" id="IPR036846">
    <property type="entry name" value="GM2-AP_sf"/>
</dbReference>
<feature type="domain" description="MD-2-related lipid-recognition" evidence="2">
    <location>
        <begin position="174"/>
        <end position="318"/>
    </location>
</feature>
<dbReference type="GO" id="GO:0005319">
    <property type="term" value="F:lipid transporter activity"/>
    <property type="evidence" value="ECO:0007669"/>
    <property type="project" value="TreeGrafter"/>
</dbReference>
<evidence type="ECO:0000313" key="4">
    <source>
        <dbReference type="Proteomes" id="UP001497497"/>
    </source>
</evidence>
<dbReference type="AlphaFoldDB" id="A0AAV2HQ74"/>
<protein>
    <recommendedName>
        <fullName evidence="2">MD-2-related lipid-recognition domain-containing protein</fullName>
    </recommendedName>
</protein>
<dbReference type="EMBL" id="CAXITT010000224">
    <property type="protein sequence ID" value="CAL1536242.1"/>
    <property type="molecule type" value="Genomic_DNA"/>
</dbReference>
<dbReference type="SUPFAM" id="SSF63707">
    <property type="entry name" value="Ganglioside M2 (gm2) activator"/>
    <property type="match status" value="1"/>
</dbReference>
<comment type="caution">
    <text evidence="3">The sequence shown here is derived from an EMBL/GenBank/DDBJ whole genome shotgun (WGS) entry which is preliminary data.</text>
</comment>
<dbReference type="PANTHER" id="PTHR17357">
    <property type="entry name" value="GM2 GANGLIOSIDE ACTIVATOR PROTEIN"/>
    <property type="match status" value="1"/>
</dbReference>
<keyword evidence="1" id="KW-0732">Signal</keyword>
<dbReference type="InterPro" id="IPR003172">
    <property type="entry name" value="ML_dom"/>
</dbReference>